<accession>A0A1N7JTD2</accession>
<sequence>MSTSQHAANVLVSVLATASANSLASGAGAAVSGLFSLAEVVHALRRKPETWAESIATRLDTAFQAHHLSDTEQLHLRQMIEQARRVAPAEVMAVGRDPERLCTLMMAGLRDPALTGASSRARFTQIVAPLLRDLMAQPEIMEALRPAFEEAVLSALNLIAAQVEALTMQMQDTAMRLGEQEALVRDLARRYAPGSEGSFDSARIGLEQALEAAQRLMAQGTLPSNLDAAVQAVQAEVARRVAVQDLDGAADITARELERLAEEVAQRQQAQLKLLDTAIDLARARNRPEEAAEYVLAKLRLEGQAEAFQACGSVFQGWYERGAQRAQDFDLQVALAITEHLERLAQSPTERNDALTARGMALNALGRRAMHPEQLIASIDTYRRALTEVDRTLQPNKWASTQHNLGNALHDLGLREEGTASFEAAISVLRCALEEKRRDLEPQSWARTQTSLGNALMALGRRQESVAPLEKALEAYLLALEEQPRAEDPQSWARTENNMAGTLAIIGLFSREPDLLVQSLEAYHALLAEWDQERMPLYWAHTNDNIGCTELDLFEMTNDPTLPQQALDRLLSARAIYESVSPYHLERCDAQIARARKALENLTR</sequence>
<evidence type="ECO:0000313" key="3">
    <source>
        <dbReference type="Proteomes" id="UP000186221"/>
    </source>
</evidence>
<dbReference type="Gene3D" id="1.25.40.10">
    <property type="entry name" value="Tetratricopeptide repeat domain"/>
    <property type="match status" value="1"/>
</dbReference>
<keyword evidence="3" id="KW-1185">Reference proteome</keyword>
<keyword evidence="1" id="KW-0732">Signal</keyword>
<dbReference type="OrthoDB" id="433986at2"/>
<protein>
    <submittedName>
        <fullName evidence="2">Tetratricopeptide repeat-containing protein</fullName>
    </submittedName>
</protein>
<dbReference type="RefSeq" id="WP_076483707.1">
    <property type="nucleotide sequence ID" value="NZ_FTOG01000002.1"/>
</dbReference>
<dbReference type="SUPFAM" id="SSF48452">
    <property type="entry name" value="TPR-like"/>
    <property type="match status" value="1"/>
</dbReference>
<feature type="signal peptide" evidence="1">
    <location>
        <begin position="1"/>
        <end position="29"/>
    </location>
</feature>
<dbReference type="Pfam" id="PF13374">
    <property type="entry name" value="TPR_10"/>
    <property type="match status" value="1"/>
</dbReference>
<name>A0A1N7JTD2_9RHOB</name>
<proteinExistence type="predicted"/>
<reference evidence="3" key="1">
    <citation type="submission" date="2017-01" db="EMBL/GenBank/DDBJ databases">
        <authorList>
            <person name="Varghese N."/>
            <person name="Submissions S."/>
        </authorList>
    </citation>
    <scope>NUCLEOTIDE SEQUENCE [LARGE SCALE GENOMIC DNA]</scope>
    <source>
        <strain evidence="3">DSM 19945</strain>
    </source>
</reference>
<feature type="chain" id="PRO_5012455987" evidence="1">
    <location>
        <begin position="30"/>
        <end position="604"/>
    </location>
</feature>
<dbReference type="AlphaFoldDB" id="A0A1N7JTD2"/>
<dbReference type="EMBL" id="FTOG01000002">
    <property type="protein sequence ID" value="SIS52600.1"/>
    <property type="molecule type" value="Genomic_DNA"/>
</dbReference>
<dbReference type="InterPro" id="IPR011990">
    <property type="entry name" value="TPR-like_helical_dom_sf"/>
</dbReference>
<evidence type="ECO:0000256" key="1">
    <source>
        <dbReference type="SAM" id="SignalP"/>
    </source>
</evidence>
<dbReference type="Proteomes" id="UP000186221">
    <property type="component" value="Unassembled WGS sequence"/>
</dbReference>
<dbReference type="STRING" id="453582.SAMN05421580_102107"/>
<evidence type="ECO:0000313" key="2">
    <source>
        <dbReference type="EMBL" id="SIS52600.1"/>
    </source>
</evidence>
<gene>
    <name evidence="2" type="ORF">SAMN05421580_102107</name>
</gene>
<organism evidence="2 3">
    <name type="scientific">Rhodobacter aestuarii</name>
    <dbReference type="NCBI Taxonomy" id="453582"/>
    <lineage>
        <taxon>Bacteria</taxon>
        <taxon>Pseudomonadati</taxon>
        <taxon>Pseudomonadota</taxon>
        <taxon>Alphaproteobacteria</taxon>
        <taxon>Rhodobacterales</taxon>
        <taxon>Rhodobacter group</taxon>
        <taxon>Rhodobacter</taxon>
    </lineage>
</organism>